<protein>
    <submittedName>
        <fullName evidence="1">YhcH/YjgK/YiaL family protein</fullName>
    </submittedName>
</protein>
<sequence length="156" mass="17867">MIFGTLDIDFTQFHLPKALEEALTFLKEHDFMAMEPGRVGIDGERMYANVDAVSTRRLTDTKPEQHKRYIDVQFMVQGHERIGFTCDRGQAAPTEAMPERDLWFYDTTLADEGVLDLREGCYAIFFPEDIHRPLMAIDDTPQAVRKVVVKVSVEAL</sequence>
<evidence type="ECO:0000313" key="1">
    <source>
        <dbReference type="EMBL" id="MBM6912735.1"/>
    </source>
</evidence>
<dbReference type="InterPro" id="IPR004375">
    <property type="entry name" value="NanQ/TabA/YiaL"/>
</dbReference>
<dbReference type="NCBIfam" id="TIGR00022">
    <property type="entry name" value="YhcH/YjgK/YiaL family protein"/>
    <property type="match status" value="1"/>
</dbReference>
<dbReference type="RefSeq" id="WP_205087800.1">
    <property type="nucleotide sequence ID" value="NZ_JACJLA010000008.1"/>
</dbReference>
<dbReference type="PANTHER" id="PTHR34986">
    <property type="entry name" value="EVOLVED BETA-GALACTOSIDASE SUBUNIT BETA"/>
    <property type="match status" value="1"/>
</dbReference>
<dbReference type="Proteomes" id="UP000707138">
    <property type="component" value="Unassembled WGS sequence"/>
</dbReference>
<dbReference type="PANTHER" id="PTHR34986:SF1">
    <property type="entry name" value="PROTEIN YIAL"/>
    <property type="match status" value="1"/>
</dbReference>
<keyword evidence="2" id="KW-1185">Reference proteome</keyword>
<dbReference type="Gene3D" id="2.60.120.370">
    <property type="entry name" value="YhcH/YjgK/YiaL"/>
    <property type="match status" value="1"/>
</dbReference>
<evidence type="ECO:0000313" key="2">
    <source>
        <dbReference type="Proteomes" id="UP000707138"/>
    </source>
</evidence>
<proteinExistence type="predicted"/>
<name>A0ABS2GG76_9FIRM</name>
<dbReference type="InterPro" id="IPR037012">
    <property type="entry name" value="NanQ/TabA/YiaL_sf"/>
</dbReference>
<dbReference type="EMBL" id="JACJLA010000008">
    <property type="protein sequence ID" value="MBM6912735.1"/>
    <property type="molecule type" value="Genomic_DNA"/>
</dbReference>
<reference evidence="1 2" key="1">
    <citation type="journal article" date="2021" name="Sci. Rep.">
        <title>The distribution of antibiotic resistance genes in chicken gut microbiota commensals.</title>
        <authorList>
            <person name="Juricova H."/>
            <person name="Matiasovicova J."/>
            <person name="Kubasova T."/>
            <person name="Cejkova D."/>
            <person name="Rychlik I."/>
        </authorList>
    </citation>
    <scope>NUCLEOTIDE SEQUENCE [LARGE SCALE GENOMIC DNA]</scope>
    <source>
        <strain evidence="1 2">An537</strain>
    </source>
</reference>
<accession>A0ABS2GG76</accession>
<gene>
    <name evidence="1" type="ORF">H6A01_05285</name>
</gene>
<comment type="caution">
    <text evidence="1">The sequence shown here is derived from an EMBL/GenBank/DDBJ whole genome shotgun (WGS) entry which is preliminary data.</text>
</comment>
<dbReference type="SUPFAM" id="SSF51197">
    <property type="entry name" value="Clavaminate synthase-like"/>
    <property type="match status" value="1"/>
</dbReference>
<organism evidence="1 2">
    <name type="scientific">Veillonella magna</name>
    <dbReference type="NCBI Taxonomy" id="464322"/>
    <lineage>
        <taxon>Bacteria</taxon>
        <taxon>Bacillati</taxon>
        <taxon>Bacillota</taxon>
        <taxon>Negativicutes</taxon>
        <taxon>Veillonellales</taxon>
        <taxon>Veillonellaceae</taxon>
        <taxon>Veillonella</taxon>
    </lineage>
</organism>
<dbReference type="Pfam" id="PF04074">
    <property type="entry name" value="DUF386"/>
    <property type="match status" value="1"/>
</dbReference>